<organism evidence="2 3">
    <name type="scientific">Eschrichtius robustus</name>
    <name type="common">California gray whale</name>
    <name type="synonym">Eschrichtius gibbosus</name>
    <dbReference type="NCBI Taxonomy" id="9764"/>
    <lineage>
        <taxon>Eukaryota</taxon>
        <taxon>Metazoa</taxon>
        <taxon>Chordata</taxon>
        <taxon>Craniata</taxon>
        <taxon>Vertebrata</taxon>
        <taxon>Euteleostomi</taxon>
        <taxon>Mammalia</taxon>
        <taxon>Eutheria</taxon>
        <taxon>Laurasiatheria</taxon>
        <taxon>Artiodactyla</taxon>
        <taxon>Whippomorpha</taxon>
        <taxon>Cetacea</taxon>
        <taxon>Mysticeti</taxon>
        <taxon>Eschrichtiidae</taxon>
        <taxon>Eschrichtius</taxon>
    </lineage>
</organism>
<proteinExistence type="predicted"/>
<dbReference type="AlphaFoldDB" id="A0AB34GJK5"/>
<accession>A0AB34GJK5</accession>
<gene>
    <name evidence="2" type="ORF">J1605_012866</name>
</gene>
<keyword evidence="3" id="KW-1185">Reference proteome</keyword>
<dbReference type="EMBL" id="JAIQCJ010002232">
    <property type="protein sequence ID" value="KAJ8779015.1"/>
    <property type="molecule type" value="Genomic_DNA"/>
</dbReference>
<sequence>MISWGFPGGAVVENLPAKAGDTGSSPGLGRSHMPRSNWPRVFPHPDLSLRSRSVHLEGTHINLNERYGTSLAVQWLSICLPMQGTQVRSLVREDPTCHRATKPMHHNY</sequence>
<evidence type="ECO:0000313" key="2">
    <source>
        <dbReference type="EMBL" id="KAJ8779015.1"/>
    </source>
</evidence>
<name>A0AB34GJK5_ESCRO</name>
<evidence type="ECO:0000313" key="3">
    <source>
        <dbReference type="Proteomes" id="UP001159641"/>
    </source>
</evidence>
<reference evidence="2 3" key="1">
    <citation type="submission" date="2022-11" db="EMBL/GenBank/DDBJ databases">
        <title>Whole genome sequence of Eschrichtius robustus ER-17-0199.</title>
        <authorList>
            <person name="Bruniche-Olsen A."/>
            <person name="Black A.N."/>
            <person name="Fields C.J."/>
            <person name="Walden K."/>
            <person name="Dewoody J.A."/>
        </authorList>
    </citation>
    <scope>NUCLEOTIDE SEQUENCE [LARGE SCALE GENOMIC DNA]</scope>
    <source>
        <strain evidence="2">ER-17-0199</strain>
        <tissue evidence="2">Blubber</tissue>
    </source>
</reference>
<evidence type="ECO:0000256" key="1">
    <source>
        <dbReference type="SAM" id="MobiDB-lite"/>
    </source>
</evidence>
<dbReference type="Proteomes" id="UP001159641">
    <property type="component" value="Unassembled WGS sequence"/>
</dbReference>
<comment type="caution">
    <text evidence="2">The sequence shown here is derived from an EMBL/GenBank/DDBJ whole genome shotgun (WGS) entry which is preliminary data.</text>
</comment>
<feature type="region of interest" description="Disordered" evidence="1">
    <location>
        <begin position="14"/>
        <end position="39"/>
    </location>
</feature>
<protein>
    <submittedName>
        <fullName evidence="2">Uncharacterized protein</fullName>
    </submittedName>
</protein>